<dbReference type="GO" id="GO:0035513">
    <property type="term" value="P:oxidative RNA demethylation"/>
    <property type="evidence" value="ECO:0007669"/>
    <property type="project" value="Ensembl"/>
</dbReference>
<evidence type="ECO:0000256" key="8">
    <source>
        <dbReference type="ARBA" id="ARBA00023002"/>
    </source>
</evidence>
<dbReference type="InterPro" id="IPR037151">
    <property type="entry name" value="AlkB-like_sf"/>
</dbReference>
<evidence type="ECO:0000256" key="10">
    <source>
        <dbReference type="ARBA" id="ARBA00023128"/>
    </source>
</evidence>
<dbReference type="AlphaFoldDB" id="A0A8D0HKR8"/>
<comment type="function">
    <text evidence="11">May function as protein hydroxylase; can catalyze auto-hydroxylation at Leu-110 (in vitro), but this activity may be due to the absence of the true substrate. Required to induce programmed necrosis in response to DNA damage caused by cytotoxic alkylating agents. Acts by triggering the collapse of mitochondrial membrane potential and loss of mitochondrial function that leads to energy depletion and cell death. ALKBH7-mediated necrosis is probably required to prevent the accumulation of cells with DNA damage. Does not display DNA demethylase activity. Involved in fatty acid metabolism.</text>
</comment>
<evidence type="ECO:0000256" key="5">
    <source>
        <dbReference type="ARBA" id="ARBA00022723"/>
    </source>
</evidence>
<dbReference type="InterPro" id="IPR027450">
    <property type="entry name" value="AlkB-like"/>
</dbReference>
<proteinExistence type="inferred from homology"/>
<dbReference type="PANTHER" id="PTHR21052:SF0">
    <property type="entry name" value="ALPHA-KETOGLUTARATE-DEPENDENT DIOXYGENASE ALKB HOMOLOG 7, MITOCHONDRIAL"/>
    <property type="match status" value="1"/>
</dbReference>
<dbReference type="GO" id="GO:0010883">
    <property type="term" value="P:regulation of lipid storage"/>
    <property type="evidence" value="ECO:0007669"/>
    <property type="project" value="Ensembl"/>
</dbReference>
<protein>
    <recommendedName>
        <fullName evidence="12">Alpha-ketoglutarate-dependent dioxygenase alkB homolog 7, mitochondrial</fullName>
    </recommendedName>
    <alternativeName>
        <fullName evidence="13">Alkylated DNA repair protein alkB homolog 7</fullName>
    </alternativeName>
</protein>
<dbReference type="InterPro" id="IPR032870">
    <property type="entry name" value="ALKBH7-like"/>
</dbReference>
<evidence type="ECO:0000259" key="14">
    <source>
        <dbReference type="Pfam" id="PF13532"/>
    </source>
</evidence>
<dbReference type="FunFam" id="2.60.120.590:FF:000009">
    <property type="entry name" value="Alpha-ketoglutarate-dependent dioxygenase alkB homolog 7, mitochondrial"/>
    <property type="match status" value="1"/>
</dbReference>
<evidence type="ECO:0000256" key="6">
    <source>
        <dbReference type="ARBA" id="ARBA00022946"/>
    </source>
</evidence>
<name>A0A8D0HKR8_SPHPU</name>
<evidence type="ECO:0000256" key="3">
    <source>
        <dbReference type="ARBA" id="ARBA00007879"/>
    </source>
</evidence>
<evidence type="ECO:0000256" key="9">
    <source>
        <dbReference type="ARBA" id="ARBA00023004"/>
    </source>
</evidence>
<dbReference type="Gene3D" id="2.60.120.590">
    <property type="entry name" value="Alpha-ketoglutarate-dependent dioxygenase AlkB-like"/>
    <property type="match status" value="1"/>
</dbReference>
<comment type="subcellular location">
    <subcellularLocation>
        <location evidence="2">Mitochondrion matrix</location>
    </subcellularLocation>
</comment>
<evidence type="ECO:0000256" key="2">
    <source>
        <dbReference type="ARBA" id="ARBA00004305"/>
    </source>
</evidence>
<reference evidence="15" key="1">
    <citation type="submission" date="2025-08" db="UniProtKB">
        <authorList>
            <consortium name="Ensembl"/>
        </authorList>
    </citation>
    <scope>IDENTIFICATION</scope>
</reference>
<evidence type="ECO:0000313" key="15">
    <source>
        <dbReference type="Ensembl" id="ENSSPUP00000021380.1"/>
    </source>
</evidence>
<evidence type="ECO:0000313" key="16">
    <source>
        <dbReference type="Proteomes" id="UP000694392"/>
    </source>
</evidence>
<keyword evidence="9" id="KW-0408">Iron</keyword>
<feature type="domain" description="Alpha-ketoglutarate-dependent dioxygenase AlkB-like" evidence="14">
    <location>
        <begin position="34"/>
        <end position="173"/>
    </location>
</feature>
<gene>
    <name evidence="15" type="primary">ALKBH7</name>
</gene>
<comment type="cofactor">
    <cofactor evidence="1">
        <name>Fe(2+)</name>
        <dbReference type="ChEBI" id="CHEBI:29033"/>
    </cofactor>
</comment>
<dbReference type="Ensembl" id="ENSSPUT00000022793.1">
    <property type="protein sequence ID" value="ENSSPUP00000021380.1"/>
    <property type="gene ID" value="ENSSPUG00000016435.1"/>
</dbReference>
<evidence type="ECO:0000256" key="12">
    <source>
        <dbReference type="ARBA" id="ARBA00073530"/>
    </source>
</evidence>
<evidence type="ECO:0000256" key="1">
    <source>
        <dbReference type="ARBA" id="ARBA00001954"/>
    </source>
</evidence>
<keyword evidence="7" id="KW-0223">Dioxygenase</keyword>
<dbReference type="Proteomes" id="UP000694392">
    <property type="component" value="Unplaced"/>
</dbReference>
<dbReference type="GeneTree" id="ENSGT00390000014585"/>
<dbReference type="GO" id="GO:1990984">
    <property type="term" value="F:tRNA demethylase activity"/>
    <property type="evidence" value="ECO:0007669"/>
    <property type="project" value="Ensembl"/>
</dbReference>
<dbReference type="PANTHER" id="PTHR21052">
    <property type="entry name" value="SPERMATOGENESIS ASSOCIATED 11-RELATED"/>
    <property type="match status" value="1"/>
</dbReference>
<keyword evidence="5" id="KW-0479">Metal-binding</keyword>
<evidence type="ECO:0000256" key="11">
    <source>
        <dbReference type="ARBA" id="ARBA00054545"/>
    </source>
</evidence>
<dbReference type="GO" id="GO:1902445">
    <property type="term" value="P:regulation of mitochondrial membrane permeability involved in programmed necrotic cell death"/>
    <property type="evidence" value="ECO:0007669"/>
    <property type="project" value="Ensembl"/>
</dbReference>
<dbReference type="GO" id="GO:0005759">
    <property type="term" value="C:mitochondrial matrix"/>
    <property type="evidence" value="ECO:0007669"/>
    <property type="project" value="UniProtKB-SubCell"/>
</dbReference>
<sequence>AGLALWPGFLSAREEAGLARELEPLLRRQRYQPQHWDRAIHGYRETEKSQWSQESLAILQRVWDTAFPPGVPQLSLVHVLDLEKSGYIKPHVDSVKFCGCTIAGLSLLSASVMRLVSEKTPEDWVELLLEPRSLYILRGPARYEFTHEILRDEESFFDGRKVPRERRVSVVCRNLPAPPTLT</sequence>
<reference evidence="15" key="2">
    <citation type="submission" date="2025-09" db="UniProtKB">
        <authorList>
            <consortium name="Ensembl"/>
        </authorList>
    </citation>
    <scope>IDENTIFICATION</scope>
</reference>
<dbReference type="GO" id="GO:0046872">
    <property type="term" value="F:metal ion binding"/>
    <property type="evidence" value="ECO:0007669"/>
    <property type="project" value="UniProtKB-KW"/>
</dbReference>
<keyword evidence="16" id="KW-1185">Reference proteome</keyword>
<keyword evidence="6" id="KW-0809">Transit peptide</keyword>
<dbReference type="OMA" id="VEPHMKR"/>
<evidence type="ECO:0000256" key="7">
    <source>
        <dbReference type="ARBA" id="ARBA00022964"/>
    </source>
</evidence>
<dbReference type="SUPFAM" id="SSF51197">
    <property type="entry name" value="Clavaminate synthase-like"/>
    <property type="match status" value="1"/>
</dbReference>
<dbReference type="GO" id="GO:0006974">
    <property type="term" value="P:DNA damage response"/>
    <property type="evidence" value="ECO:0007669"/>
    <property type="project" value="Ensembl"/>
</dbReference>
<dbReference type="GO" id="GO:0006631">
    <property type="term" value="P:fatty acid metabolic process"/>
    <property type="evidence" value="ECO:0007669"/>
    <property type="project" value="Ensembl"/>
</dbReference>
<dbReference type="Pfam" id="PF13532">
    <property type="entry name" value="2OG-FeII_Oxy_2"/>
    <property type="match status" value="1"/>
</dbReference>
<evidence type="ECO:0000256" key="4">
    <source>
        <dbReference type="ARBA" id="ARBA00022590"/>
    </source>
</evidence>
<evidence type="ECO:0000256" key="13">
    <source>
        <dbReference type="ARBA" id="ARBA00077993"/>
    </source>
</evidence>
<keyword evidence="8" id="KW-0560">Oxidoreductase</keyword>
<organism evidence="15 16">
    <name type="scientific">Sphenodon punctatus</name>
    <name type="common">Tuatara</name>
    <name type="synonym">Hatteria punctata</name>
    <dbReference type="NCBI Taxonomy" id="8508"/>
    <lineage>
        <taxon>Eukaryota</taxon>
        <taxon>Metazoa</taxon>
        <taxon>Chordata</taxon>
        <taxon>Craniata</taxon>
        <taxon>Vertebrata</taxon>
        <taxon>Euteleostomi</taxon>
        <taxon>Lepidosauria</taxon>
        <taxon>Sphenodontia</taxon>
        <taxon>Sphenodontidae</taxon>
        <taxon>Sphenodon</taxon>
    </lineage>
</organism>
<keyword evidence="10" id="KW-0496">Mitochondrion</keyword>
<keyword evidence="4" id="KW-1210">Necrosis</keyword>
<comment type="similarity">
    <text evidence="3">Belongs to the alkB family.</text>
</comment>
<accession>A0A8D0HKR8</accession>